<organism evidence="1 2">
    <name type="scientific">Variovorax ginsengisoli</name>
    <dbReference type="NCBI Taxonomy" id="363844"/>
    <lineage>
        <taxon>Bacteria</taxon>
        <taxon>Pseudomonadati</taxon>
        <taxon>Pseudomonadota</taxon>
        <taxon>Betaproteobacteria</taxon>
        <taxon>Burkholderiales</taxon>
        <taxon>Comamonadaceae</taxon>
        <taxon>Variovorax</taxon>
    </lineage>
</organism>
<keyword evidence="2" id="KW-1185">Reference proteome</keyword>
<sequence length="37" mass="4160">MIDPLRRVRASVLDIVPFPSQVRAVTQASERAIRVPD</sequence>
<evidence type="ECO:0000313" key="2">
    <source>
        <dbReference type="Proteomes" id="UP001226867"/>
    </source>
</evidence>
<protein>
    <submittedName>
        <fullName evidence="1">Uncharacterized protein</fullName>
    </submittedName>
</protein>
<name>A0ABT9SF52_9BURK</name>
<gene>
    <name evidence="1" type="ORF">J2W36_005274</name>
</gene>
<dbReference type="EMBL" id="JAUSRO010000027">
    <property type="protein sequence ID" value="MDP9902993.1"/>
    <property type="molecule type" value="Genomic_DNA"/>
</dbReference>
<reference evidence="1 2" key="1">
    <citation type="submission" date="2023-07" db="EMBL/GenBank/DDBJ databases">
        <title>Sorghum-associated microbial communities from plants grown in Nebraska, USA.</title>
        <authorList>
            <person name="Schachtman D."/>
        </authorList>
    </citation>
    <scope>NUCLEOTIDE SEQUENCE [LARGE SCALE GENOMIC DNA]</scope>
    <source>
        <strain evidence="1 2">DS1607</strain>
    </source>
</reference>
<accession>A0ABT9SF52</accession>
<proteinExistence type="predicted"/>
<dbReference type="Proteomes" id="UP001226867">
    <property type="component" value="Unassembled WGS sequence"/>
</dbReference>
<evidence type="ECO:0000313" key="1">
    <source>
        <dbReference type="EMBL" id="MDP9902993.1"/>
    </source>
</evidence>
<comment type="caution">
    <text evidence="1">The sequence shown here is derived from an EMBL/GenBank/DDBJ whole genome shotgun (WGS) entry which is preliminary data.</text>
</comment>